<dbReference type="EMBL" id="WNYA01002298">
    <property type="protein sequence ID" value="KAG8544420.1"/>
    <property type="molecule type" value="Genomic_DNA"/>
</dbReference>
<reference evidence="1" key="1">
    <citation type="thesis" date="2020" institute="ProQuest LLC" country="789 East Eisenhower Parkway, Ann Arbor, MI, USA">
        <title>Comparative Genomics and Chromosome Evolution.</title>
        <authorList>
            <person name="Mudd A.B."/>
        </authorList>
    </citation>
    <scope>NUCLEOTIDE SEQUENCE</scope>
    <source>
        <strain evidence="1">237g6f4</strain>
        <tissue evidence="1">Blood</tissue>
    </source>
</reference>
<accession>A0AAV6Z8C5</accession>
<keyword evidence="2" id="KW-1185">Reference proteome</keyword>
<evidence type="ECO:0000313" key="2">
    <source>
        <dbReference type="Proteomes" id="UP000824782"/>
    </source>
</evidence>
<organism evidence="1 2">
    <name type="scientific">Engystomops pustulosus</name>
    <name type="common">Tungara frog</name>
    <name type="synonym">Physalaemus pustulosus</name>
    <dbReference type="NCBI Taxonomy" id="76066"/>
    <lineage>
        <taxon>Eukaryota</taxon>
        <taxon>Metazoa</taxon>
        <taxon>Chordata</taxon>
        <taxon>Craniata</taxon>
        <taxon>Vertebrata</taxon>
        <taxon>Euteleostomi</taxon>
        <taxon>Amphibia</taxon>
        <taxon>Batrachia</taxon>
        <taxon>Anura</taxon>
        <taxon>Neobatrachia</taxon>
        <taxon>Hyloidea</taxon>
        <taxon>Leptodactylidae</taxon>
        <taxon>Leiuperinae</taxon>
        <taxon>Engystomops</taxon>
    </lineage>
</organism>
<dbReference type="Proteomes" id="UP000824782">
    <property type="component" value="Unassembled WGS sequence"/>
</dbReference>
<name>A0AAV6Z8C5_ENGPU</name>
<sequence length="95" mass="11066">MARSPRNCYPICQSLRKKKTDWKVNGLSRTSQEQRTTISGMRNRDKTKPKLYKLDPGINDNSTICRPRAALQAQWLLCYNTSFQELKLSGNLREF</sequence>
<comment type="caution">
    <text evidence="1">The sequence shown here is derived from an EMBL/GenBank/DDBJ whole genome shotgun (WGS) entry which is preliminary data.</text>
</comment>
<proteinExistence type="predicted"/>
<evidence type="ECO:0000313" key="1">
    <source>
        <dbReference type="EMBL" id="KAG8544420.1"/>
    </source>
</evidence>
<dbReference type="AlphaFoldDB" id="A0AAV6Z8C5"/>
<protein>
    <submittedName>
        <fullName evidence="1">Uncharacterized protein</fullName>
    </submittedName>
</protein>
<gene>
    <name evidence="1" type="ORF">GDO81_022512</name>
</gene>